<dbReference type="VEuPathDB" id="VectorBase:ISCI004928"/>
<gene>
    <name evidence="1" type="ORF">IscW_ISCW004928</name>
</gene>
<reference evidence="2" key="2">
    <citation type="submission" date="2020-05" db="UniProtKB">
        <authorList>
            <consortium name="EnsemblMetazoa"/>
        </authorList>
    </citation>
    <scope>IDENTIFICATION</scope>
    <source>
        <strain evidence="2">wikel</strain>
    </source>
</reference>
<dbReference type="OrthoDB" id="8583677at2759"/>
<dbReference type="EMBL" id="DS712383">
    <property type="protein sequence ID" value="EEC06012.1"/>
    <property type="molecule type" value="Genomic_DNA"/>
</dbReference>
<dbReference type="InParanoid" id="B7PHE0"/>
<dbReference type="VEuPathDB" id="VectorBase:ISCP_037051"/>
<dbReference type="PaxDb" id="6945-B7PHE0"/>
<dbReference type="EMBL" id="ABJB011050924">
    <property type="status" value="NOT_ANNOTATED_CDS"/>
    <property type="molecule type" value="Genomic_DNA"/>
</dbReference>
<protein>
    <submittedName>
        <fullName evidence="1 2">Uncharacterized protein</fullName>
    </submittedName>
</protein>
<dbReference type="VEuPathDB" id="VectorBase:ISCW004928"/>
<dbReference type="HOGENOM" id="CLU_2402084_0_0_1"/>
<name>B7PHE0_IXOSC</name>
<reference evidence="1 3" key="1">
    <citation type="submission" date="2008-03" db="EMBL/GenBank/DDBJ databases">
        <title>Annotation of Ixodes scapularis.</title>
        <authorList>
            <consortium name="Ixodes scapularis Genome Project Consortium"/>
            <person name="Caler E."/>
            <person name="Hannick L.I."/>
            <person name="Bidwell S."/>
            <person name="Joardar V."/>
            <person name="Thiagarajan M."/>
            <person name="Amedeo P."/>
            <person name="Galinsky K.J."/>
            <person name="Schobel S."/>
            <person name="Inman J."/>
            <person name="Hostetler J."/>
            <person name="Miller J."/>
            <person name="Hammond M."/>
            <person name="Megy K."/>
            <person name="Lawson D."/>
            <person name="Kodira C."/>
            <person name="Sutton G."/>
            <person name="Meyer J."/>
            <person name="Hill C.A."/>
            <person name="Birren B."/>
            <person name="Nene V."/>
            <person name="Collins F."/>
            <person name="Alarcon-Chaidez F."/>
            <person name="Wikel S."/>
            <person name="Strausberg R."/>
        </authorList>
    </citation>
    <scope>NUCLEOTIDE SEQUENCE [LARGE SCALE GENOMIC DNA]</scope>
    <source>
        <strain evidence="3">Wikel</strain>
        <strain evidence="1">Wikel colony</strain>
    </source>
</reference>
<keyword evidence="3" id="KW-1185">Reference proteome</keyword>
<evidence type="ECO:0000313" key="1">
    <source>
        <dbReference type="EMBL" id="EEC06012.1"/>
    </source>
</evidence>
<evidence type="ECO:0000313" key="3">
    <source>
        <dbReference type="Proteomes" id="UP000001555"/>
    </source>
</evidence>
<accession>B7PHE0</accession>
<organism>
    <name type="scientific">Ixodes scapularis</name>
    <name type="common">Black-legged tick</name>
    <name type="synonym">Deer tick</name>
    <dbReference type="NCBI Taxonomy" id="6945"/>
    <lineage>
        <taxon>Eukaryota</taxon>
        <taxon>Metazoa</taxon>
        <taxon>Ecdysozoa</taxon>
        <taxon>Arthropoda</taxon>
        <taxon>Chelicerata</taxon>
        <taxon>Arachnida</taxon>
        <taxon>Acari</taxon>
        <taxon>Parasitiformes</taxon>
        <taxon>Ixodida</taxon>
        <taxon>Ixodoidea</taxon>
        <taxon>Ixodidae</taxon>
        <taxon>Ixodinae</taxon>
        <taxon>Ixodes</taxon>
    </lineage>
</organism>
<sequence>MTSWELFQTSIARDYLYPENSTLVDKLLHEMATLPIVHVGRAGWFVRAALGPVALPFEAEVVGDGETSDRLGSQYLRSPRGDCGVSECRGWVP</sequence>
<proteinExistence type="predicted"/>
<dbReference type="EnsemblMetazoa" id="ISCW004928-RA">
    <property type="protein sequence ID" value="ISCW004928-PA"/>
    <property type="gene ID" value="ISCW004928"/>
</dbReference>
<evidence type="ECO:0000313" key="2">
    <source>
        <dbReference type="EnsemblMetazoa" id="ISCW004928-PA"/>
    </source>
</evidence>
<dbReference type="Proteomes" id="UP000001555">
    <property type="component" value="Unassembled WGS sequence"/>
</dbReference>
<dbReference type="AlphaFoldDB" id="B7PHE0"/>